<dbReference type="GeneID" id="59343670"/>
<comment type="caution">
    <text evidence="5">The sequence shown here is derived from an EMBL/GenBank/DDBJ whole genome shotgun (WGS) entry which is preliminary data.</text>
</comment>
<feature type="compositionally biased region" description="Low complexity" evidence="3">
    <location>
        <begin position="689"/>
        <end position="703"/>
    </location>
</feature>
<dbReference type="InterPro" id="IPR038704">
    <property type="entry name" value="YEAST_sf"/>
</dbReference>
<keyword evidence="1 2" id="KW-0539">Nucleus</keyword>
<gene>
    <name evidence="5" type="ORF">MIND_00433900</name>
</gene>
<reference evidence="5" key="1">
    <citation type="submission" date="2020-05" db="EMBL/GenBank/DDBJ databases">
        <title>Mycena genomes resolve the evolution of fungal bioluminescence.</title>
        <authorList>
            <person name="Tsai I.J."/>
        </authorList>
    </citation>
    <scope>NUCLEOTIDE SEQUENCE</scope>
    <source>
        <strain evidence="5">171206Taipei</strain>
    </source>
</reference>
<feature type="domain" description="YEATS" evidence="4">
    <location>
        <begin position="321"/>
        <end position="456"/>
    </location>
</feature>
<comment type="subcellular location">
    <subcellularLocation>
        <location evidence="2">Nucleus</location>
    </subcellularLocation>
</comment>
<evidence type="ECO:0000256" key="3">
    <source>
        <dbReference type="SAM" id="MobiDB-lite"/>
    </source>
</evidence>
<feature type="region of interest" description="Disordered" evidence="3">
    <location>
        <begin position="684"/>
        <end position="718"/>
    </location>
</feature>
<dbReference type="InterPro" id="IPR055129">
    <property type="entry name" value="YEATS_dom"/>
</dbReference>
<dbReference type="InterPro" id="IPR055127">
    <property type="entry name" value="YEATS2_3HBD"/>
</dbReference>
<evidence type="ECO:0000313" key="6">
    <source>
        <dbReference type="Proteomes" id="UP000636479"/>
    </source>
</evidence>
<dbReference type="EMBL" id="JACAZF010000004">
    <property type="protein sequence ID" value="KAF7306427.1"/>
    <property type="molecule type" value="Genomic_DNA"/>
</dbReference>
<keyword evidence="6" id="KW-1185">Reference proteome</keyword>
<dbReference type="AlphaFoldDB" id="A0A8H6SX42"/>
<dbReference type="GO" id="GO:0005634">
    <property type="term" value="C:nucleus"/>
    <property type="evidence" value="ECO:0007669"/>
    <property type="project" value="UniProtKB-SubCell"/>
</dbReference>
<dbReference type="Proteomes" id="UP000636479">
    <property type="component" value="Unassembled WGS sequence"/>
</dbReference>
<dbReference type="Pfam" id="PF22951">
    <property type="entry name" value="3HBD"/>
    <property type="match status" value="1"/>
</dbReference>
<protein>
    <recommendedName>
        <fullName evidence="4">YEATS domain-containing protein</fullName>
    </recommendedName>
</protein>
<evidence type="ECO:0000259" key="4">
    <source>
        <dbReference type="PROSITE" id="PS51037"/>
    </source>
</evidence>
<dbReference type="PROSITE" id="PS51037">
    <property type="entry name" value="YEATS"/>
    <property type="match status" value="1"/>
</dbReference>
<proteinExistence type="predicted"/>
<evidence type="ECO:0000256" key="2">
    <source>
        <dbReference type="PROSITE-ProRule" id="PRU00376"/>
    </source>
</evidence>
<dbReference type="OrthoDB" id="1741717at2759"/>
<sequence length="966" mass="106821">MDLHIDKKPRLEECNPITEYEEDEELLQDIKADIDLEIGLRQRLLTTVEARIEWAELLCQALESDNLPDDLAATIDFKSAALNAFSAIEAPIEVLFSRDVPAPSLHTRPVTRKKPTLRTQLPKKSVKFLYTFLDNSAAPSILRCPLCFRTDFNSLQGLFNHARGTHDLGWSSHEECVRHCACTPEELDDPGVDFTNLELGSEVSFGSGGMGLRGIFELAVGGDAPLDFEGETALSRTLGLHSQTPALASFLGKQPIRRGVTVWDPEADVDIDGAGDDTRTSSSNRRWRMPFSHRNVFKDMPVILDPLPAPPATDSATTATAETRFHVTTRVVVADRSLWIPTEARTMTDTHKWMISIDAPSYARHITTVLERLVVHGPTGQLSTTSPPYVIIGTAREPFLAKIELYVGASENKLPQQIMLEHWVELDGMQSRSVAFGEEQMVDLDLHRTTVFLPQRTGYIPVHSRALWDMDIDRDRRTTLEAASVLPPVDLSSSKDPRNRTRNVTLPKTKMLGSWENALRALLERFPLTLQDVKGGKTPVPALPYRLVTTPKKFSSLVLGRRKAIEWGRSAAMCAAYNEALKSGLTEDTTVLTTADVFSWLHTNGHFPRGAAAIKHEQTMQSYKVAFCSVCGLSFRAHCVAVEGTQSQTMESFTEGSECKIITAEWRVARMPMVDAHRILKRRPASTLPSASQSPTSPHSSEPPVLPVPAPRNANNENWDSRSARLALTADPHLVRAICRQTERLGLRTFPSIRQIFQDYPLPVKMRTDIAPHAMLAITLKPFIRALINTALAVSTQDNTLARQLAQVEQRGKRNLSALEPFATKRMLMPSHVLRGVVGRSWDWSDQSGMAIMGVVSRLGVPLERPPGSAPAVPPVATTPMPRQLVKPQPSRLVVGNGPRPPAGSYIVSPSYFKTEPPPRPAIGTGWIPADATFRPSVQPRLPVGMAVSARSSVEKNFVQVKTEQD</sequence>
<dbReference type="RefSeq" id="XP_037221446.1">
    <property type="nucleotide sequence ID" value="XM_037361154.1"/>
</dbReference>
<organism evidence="5 6">
    <name type="scientific">Mycena indigotica</name>
    <dbReference type="NCBI Taxonomy" id="2126181"/>
    <lineage>
        <taxon>Eukaryota</taxon>
        <taxon>Fungi</taxon>
        <taxon>Dikarya</taxon>
        <taxon>Basidiomycota</taxon>
        <taxon>Agaricomycotina</taxon>
        <taxon>Agaricomycetes</taxon>
        <taxon>Agaricomycetidae</taxon>
        <taxon>Agaricales</taxon>
        <taxon>Marasmiineae</taxon>
        <taxon>Mycenaceae</taxon>
        <taxon>Mycena</taxon>
    </lineage>
</organism>
<evidence type="ECO:0000256" key="1">
    <source>
        <dbReference type="ARBA" id="ARBA00023242"/>
    </source>
</evidence>
<dbReference type="Gene3D" id="2.60.40.1970">
    <property type="entry name" value="YEATS domain"/>
    <property type="match status" value="1"/>
</dbReference>
<name>A0A8H6SX42_9AGAR</name>
<evidence type="ECO:0000313" key="5">
    <source>
        <dbReference type="EMBL" id="KAF7306427.1"/>
    </source>
</evidence>
<accession>A0A8H6SX42</accession>